<dbReference type="RefSeq" id="XP_058326847.1">
    <property type="nucleotide sequence ID" value="XM_058478517.1"/>
</dbReference>
<proteinExistence type="predicted"/>
<gene>
    <name evidence="1" type="ORF">N7468_009221</name>
</gene>
<evidence type="ECO:0000313" key="1">
    <source>
        <dbReference type="EMBL" id="KAJ5220017.1"/>
    </source>
</evidence>
<organism evidence="1 2">
    <name type="scientific">Penicillium chermesinum</name>
    <dbReference type="NCBI Taxonomy" id="63820"/>
    <lineage>
        <taxon>Eukaryota</taxon>
        <taxon>Fungi</taxon>
        <taxon>Dikarya</taxon>
        <taxon>Ascomycota</taxon>
        <taxon>Pezizomycotina</taxon>
        <taxon>Eurotiomycetes</taxon>
        <taxon>Eurotiomycetidae</taxon>
        <taxon>Eurotiales</taxon>
        <taxon>Aspergillaceae</taxon>
        <taxon>Penicillium</taxon>
    </lineage>
</organism>
<comment type="caution">
    <text evidence="1">The sequence shown here is derived from an EMBL/GenBank/DDBJ whole genome shotgun (WGS) entry which is preliminary data.</text>
</comment>
<dbReference type="Proteomes" id="UP001150941">
    <property type="component" value="Unassembled WGS sequence"/>
</dbReference>
<keyword evidence="2" id="KW-1185">Reference proteome</keyword>
<protein>
    <submittedName>
        <fullName evidence="1">Uncharacterized protein</fullName>
    </submittedName>
</protein>
<sequence length="91" mass="10408">MQKDNIDRRLCLFYVTLGLARVRVGIPSSFQEWSLDIFIGQHHRNNELEETLGLSAPYVRFPGIMTIRQLGSQRPQAFLLLILFVPSHGLA</sequence>
<dbReference type="AlphaFoldDB" id="A0A9W9NHD1"/>
<reference evidence="1" key="2">
    <citation type="journal article" date="2023" name="IMA Fungus">
        <title>Comparative genomic study of the Penicillium genus elucidates a diverse pangenome and 15 lateral gene transfer events.</title>
        <authorList>
            <person name="Petersen C."/>
            <person name="Sorensen T."/>
            <person name="Nielsen M.R."/>
            <person name="Sondergaard T.E."/>
            <person name="Sorensen J.L."/>
            <person name="Fitzpatrick D.A."/>
            <person name="Frisvad J.C."/>
            <person name="Nielsen K.L."/>
        </authorList>
    </citation>
    <scope>NUCLEOTIDE SEQUENCE</scope>
    <source>
        <strain evidence="1">IBT 19713</strain>
    </source>
</reference>
<dbReference type="EMBL" id="JAPQKS010000007">
    <property type="protein sequence ID" value="KAJ5220017.1"/>
    <property type="molecule type" value="Genomic_DNA"/>
</dbReference>
<accession>A0A9W9NHD1</accession>
<name>A0A9W9NHD1_9EURO</name>
<evidence type="ECO:0000313" key="2">
    <source>
        <dbReference type="Proteomes" id="UP001150941"/>
    </source>
</evidence>
<reference evidence="1" key="1">
    <citation type="submission" date="2022-11" db="EMBL/GenBank/DDBJ databases">
        <authorList>
            <person name="Petersen C."/>
        </authorList>
    </citation>
    <scope>NUCLEOTIDE SEQUENCE</scope>
    <source>
        <strain evidence="1">IBT 19713</strain>
    </source>
</reference>
<dbReference type="GeneID" id="83205820"/>